<evidence type="ECO:0000256" key="4">
    <source>
        <dbReference type="ARBA" id="ARBA00022692"/>
    </source>
</evidence>
<sequence>MQARTIPALPNKPERKRKSKRILWLVILLCIVLLAVLFFRSPISKIDKVTFIGQSFVTSERLGEATGLVAGAPFFMVSENEVIANIKSAFPFVKSVKVNKHFPGKIEVFVEEYESVAYELDAEGEVLASLVNGSSVSLSEMKAVVLEKPLLTGWKDKQALELKAKLTKQLIQIPDSLLADISEIVYDPSASFSDRIRMYTRSGFEVITTVDLLPTKLAYLSGVVETQEPGRITMLKADSYISYTNLAKNDHDVLDEQKNSTQ</sequence>
<keyword evidence="2" id="KW-1003">Cell membrane</keyword>
<dbReference type="AlphaFoldDB" id="A0A559J4H2"/>
<accession>A0A559J4H2</accession>
<name>A0A559J4H2_9BACL</name>
<dbReference type="InterPro" id="IPR013685">
    <property type="entry name" value="POTRA_FtsQ_type"/>
</dbReference>
<reference evidence="10 11" key="1">
    <citation type="submission" date="2019-07" db="EMBL/GenBank/DDBJ databases">
        <authorList>
            <person name="Kim J."/>
        </authorList>
    </citation>
    <scope>NUCLEOTIDE SEQUENCE [LARGE SCALE GENOMIC DNA]</scope>
    <source>
        <strain evidence="10 11">N4</strain>
    </source>
</reference>
<dbReference type="GO" id="GO:0051301">
    <property type="term" value="P:cell division"/>
    <property type="evidence" value="ECO:0007669"/>
    <property type="project" value="UniProtKB-KW"/>
</dbReference>
<organism evidence="10 11">
    <name type="scientific">Paenibacillus agilis</name>
    <dbReference type="NCBI Taxonomy" id="3020863"/>
    <lineage>
        <taxon>Bacteria</taxon>
        <taxon>Bacillati</taxon>
        <taxon>Bacillota</taxon>
        <taxon>Bacilli</taxon>
        <taxon>Bacillales</taxon>
        <taxon>Paenibacillaceae</taxon>
        <taxon>Paenibacillus</taxon>
    </lineage>
</organism>
<keyword evidence="4 8" id="KW-0812">Transmembrane</keyword>
<feature type="transmembrane region" description="Helical" evidence="8">
    <location>
        <begin position="21"/>
        <end position="39"/>
    </location>
</feature>
<gene>
    <name evidence="10" type="ORF">FPZ44_15035</name>
</gene>
<dbReference type="Pfam" id="PF08478">
    <property type="entry name" value="POTRA_1"/>
    <property type="match status" value="1"/>
</dbReference>
<dbReference type="GO" id="GO:0005886">
    <property type="term" value="C:plasma membrane"/>
    <property type="evidence" value="ECO:0007669"/>
    <property type="project" value="TreeGrafter"/>
</dbReference>
<keyword evidence="3" id="KW-0132">Cell division</keyword>
<evidence type="ECO:0000256" key="3">
    <source>
        <dbReference type="ARBA" id="ARBA00022618"/>
    </source>
</evidence>
<evidence type="ECO:0000313" key="10">
    <source>
        <dbReference type="EMBL" id="TVX94762.1"/>
    </source>
</evidence>
<dbReference type="InterPro" id="IPR050487">
    <property type="entry name" value="FtsQ_DivIB"/>
</dbReference>
<evidence type="ECO:0000313" key="11">
    <source>
        <dbReference type="Proteomes" id="UP000318102"/>
    </source>
</evidence>
<dbReference type="EMBL" id="VNJK01000001">
    <property type="protein sequence ID" value="TVX94762.1"/>
    <property type="molecule type" value="Genomic_DNA"/>
</dbReference>
<keyword evidence="7" id="KW-0131">Cell cycle</keyword>
<evidence type="ECO:0000256" key="5">
    <source>
        <dbReference type="ARBA" id="ARBA00022989"/>
    </source>
</evidence>
<comment type="subcellular location">
    <subcellularLocation>
        <location evidence="1">Membrane</location>
    </subcellularLocation>
</comment>
<keyword evidence="6 8" id="KW-0472">Membrane</keyword>
<evidence type="ECO:0000259" key="9">
    <source>
        <dbReference type="PROSITE" id="PS51779"/>
    </source>
</evidence>
<dbReference type="PANTHER" id="PTHR37820">
    <property type="entry name" value="CELL DIVISION PROTEIN DIVIB"/>
    <property type="match status" value="1"/>
</dbReference>
<proteinExistence type="predicted"/>
<evidence type="ECO:0000256" key="7">
    <source>
        <dbReference type="ARBA" id="ARBA00023306"/>
    </source>
</evidence>
<keyword evidence="5 8" id="KW-1133">Transmembrane helix</keyword>
<dbReference type="PROSITE" id="PS51779">
    <property type="entry name" value="POTRA"/>
    <property type="match status" value="1"/>
</dbReference>
<comment type="caution">
    <text evidence="10">The sequence shown here is derived from an EMBL/GenBank/DDBJ whole genome shotgun (WGS) entry which is preliminary data.</text>
</comment>
<evidence type="ECO:0000256" key="6">
    <source>
        <dbReference type="ARBA" id="ARBA00023136"/>
    </source>
</evidence>
<evidence type="ECO:0000256" key="1">
    <source>
        <dbReference type="ARBA" id="ARBA00004370"/>
    </source>
</evidence>
<dbReference type="Gene3D" id="3.10.20.310">
    <property type="entry name" value="membrane protein fhac"/>
    <property type="match status" value="1"/>
</dbReference>
<protein>
    <submittedName>
        <fullName evidence="10">FtsQ-type POTRA domain-containing protein</fullName>
    </submittedName>
</protein>
<evidence type="ECO:0000256" key="8">
    <source>
        <dbReference type="SAM" id="Phobius"/>
    </source>
</evidence>
<feature type="domain" description="POTRA" evidence="9">
    <location>
        <begin position="44"/>
        <end position="113"/>
    </location>
</feature>
<evidence type="ECO:0000256" key="2">
    <source>
        <dbReference type="ARBA" id="ARBA00022475"/>
    </source>
</evidence>
<dbReference type="PANTHER" id="PTHR37820:SF1">
    <property type="entry name" value="CELL DIVISION PROTEIN FTSQ"/>
    <property type="match status" value="1"/>
</dbReference>
<keyword evidence="11" id="KW-1185">Reference proteome</keyword>
<dbReference type="InterPro" id="IPR034746">
    <property type="entry name" value="POTRA"/>
</dbReference>
<dbReference type="OrthoDB" id="2677691at2"/>
<dbReference type="Proteomes" id="UP000318102">
    <property type="component" value="Unassembled WGS sequence"/>
</dbReference>
<dbReference type="Gene3D" id="3.40.50.10960">
    <property type="match status" value="1"/>
</dbReference>